<name>X1BQD9_9ZZZZ</name>
<gene>
    <name evidence="1" type="ORF">S01H4_45197</name>
</gene>
<comment type="caution">
    <text evidence="1">The sequence shown here is derived from an EMBL/GenBank/DDBJ whole genome shotgun (WGS) entry which is preliminary data.</text>
</comment>
<proteinExistence type="predicted"/>
<dbReference type="AlphaFoldDB" id="X1BQD9"/>
<organism evidence="1">
    <name type="scientific">marine sediment metagenome</name>
    <dbReference type="NCBI Taxonomy" id="412755"/>
    <lineage>
        <taxon>unclassified sequences</taxon>
        <taxon>metagenomes</taxon>
        <taxon>ecological metagenomes</taxon>
    </lineage>
</organism>
<feature type="non-terminal residue" evidence="1">
    <location>
        <position position="1"/>
    </location>
</feature>
<sequence length="52" mass="5890">YPHLSQPKAMIFLESRFFALDIIINLYTVYSSILSDIFSIVSTSVQPIPLIS</sequence>
<dbReference type="EMBL" id="BART01025142">
    <property type="protein sequence ID" value="GAG97250.1"/>
    <property type="molecule type" value="Genomic_DNA"/>
</dbReference>
<protein>
    <submittedName>
        <fullName evidence="1">Uncharacterized protein</fullName>
    </submittedName>
</protein>
<reference evidence="1" key="1">
    <citation type="journal article" date="2014" name="Front. Microbiol.">
        <title>High frequency of phylogenetically diverse reductive dehalogenase-homologous genes in deep subseafloor sedimentary metagenomes.</title>
        <authorList>
            <person name="Kawai M."/>
            <person name="Futagami T."/>
            <person name="Toyoda A."/>
            <person name="Takaki Y."/>
            <person name="Nishi S."/>
            <person name="Hori S."/>
            <person name="Arai W."/>
            <person name="Tsubouchi T."/>
            <person name="Morono Y."/>
            <person name="Uchiyama I."/>
            <person name="Ito T."/>
            <person name="Fujiyama A."/>
            <person name="Inagaki F."/>
            <person name="Takami H."/>
        </authorList>
    </citation>
    <scope>NUCLEOTIDE SEQUENCE</scope>
    <source>
        <strain evidence="1">Expedition CK06-06</strain>
    </source>
</reference>
<accession>X1BQD9</accession>
<evidence type="ECO:0000313" key="1">
    <source>
        <dbReference type="EMBL" id="GAG97250.1"/>
    </source>
</evidence>